<dbReference type="Pfam" id="PF03330">
    <property type="entry name" value="DPBB_1"/>
    <property type="match status" value="1"/>
</dbReference>
<dbReference type="InterPro" id="IPR012997">
    <property type="entry name" value="RplA"/>
</dbReference>
<dbReference type="PANTHER" id="PTHR34183:SF8">
    <property type="entry name" value="ENDOLYTIC PEPTIDOGLYCAN TRANSGLYCOSYLASE RLPA-RELATED"/>
    <property type="match status" value="1"/>
</dbReference>
<keyword evidence="3" id="KW-0472">Membrane</keyword>
<reference evidence="6 7" key="1">
    <citation type="submission" date="2024-01" db="EMBL/GenBank/DDBJ databases">
        <title>The diversity of rhizobia nodulating Mimosa spp. in eleven states of Brazil covering several biomes is determined by host plant, location, and edaphic factors.</title>
        <authorList>
            <person name="Rouws L."/>
            <person name="Barauna A."/>
            <person name="Beukes C."/>
            <person name="De Faria S.M."/>
            <person name="Gross E."/>
            <person name="Dos Reis Junior F.B."/>
            <person name="Simon M."/>
            <person name="Maluk M."/>
            <person name="Odee D.W."/>
            <person name="Kenicer G."/>
            <person name="Young J.P.W."/>
            <person name="Reis V.M."/>
            <person name="Zilli J."/>
            <person name="James E.K."/>
        </authorList>
    </citation>
    <scope>NUCLEOTIDE SEQUENCE [LARGE SCALE GENOMIC DNA]</scope>
    <source>
        <strain evidence="6 7">JPY77</strain>
    </source>
</reference>
<keyword evidence="3" id="KW-0564">Palmitate</keyword>
<protein>
    <recommendedName>
        <fullName evidence="3">Endolytic peptidoglycan transglycosylase RlpA</fullName>
        <ecNumber evidence="3">4.2.2.-</ecNumber>
    </recommendedName>
</protein>
<dbReference type="EC" id="4.2.2.-" evidence="3"/>
<evidence type="ECO:0000256" key="2">
    <source>
        <dbReference type="ARBA" id="ARBA00023316"/>
    </source>
</evidence>
<feature type="domain" description="RlpA-like protein double-psi beta-barrel" evidence="5">
    <location>
        <begin position="80"/>
        <end position="168"/>
    </location>
</feature>
<dbReference type="InterPro" id="IPR034718">
    <property type="entry name" value="RlpA"/>
</dbReference>
<keyword evidence="3" id="KW-1003">Cell membrane</keyword>
<dbReference type="InterPro" id="IPR009009">
    <property type="entry name" value="RlpA-like_DPBB"/>
</dbReference>
<dbReference type="HAMAP" id="MF_02071">
    <property type="entry name" value="RlpA"/>
    <property type="match status" value="1"/>
</dbReference>
<dbReference type="NCBIfam" id="TIGR00413">
    <property type="entry name" value="rlpA"/>
    <property type="match status" value="1"/>
</dbReference>
<dbReference type="InterPro" id="IPR036908">
    <property type="entry name" value="RlpA-like_sf"/>
</dbReference>
<dbReference type="EMBL" id="JAZHGC010000015">
    <property type="protein sequence ID" value="MEM5287801.1"/>
    <property type="molecule type" value="Genomic_DNA"/>
</dbReference>
<accession>A0ABU9QEE8</accession>
<organism evidence="6 7">
    <name type="scientific">Paraburkholderia sabiae</name>
    <dbReference type="NCBI Taxonomy" id="273251"/>
    <lineage>
        <taxon>Bacteria</taxon>
        <taxon>Pseudomonadati</taxon>
        <taxon>Pseudomonadota</taxon>
        <taxon>Betaproteobacteria</taxon>
        <taxon>Burkholderiales</taxon>
        <taxon>Burkholderiaceae</taxon>
        <taxon>Paraburkholderia</taxon>
    </lineage>
</organism>
<evidence type="ECO:0000313" key="6">
    <source>
        <dbReference type="EMBL" id="MEM5287801.1"/>
    </source>
</evidence>
<keyword evidence="7" id="KW-1185">Reference proteome</keyword>
<dbReference type="PROSITE" id="PS51257">
    <property type="entry name" value="PROKAR_LIPOPROTEIN"/>
    <property type="match status" value="1"/>
</dbReference>
<dbReference type="Gene3D" id="2.40.40.10">
    <property type="entry name" value="RlpA-like domain"/>
    <property type="match status" value="1"/>
</dbReference>
<dbReference type="PANTHER" id="PTHR34183">
    <property type="entry name" value="ENDOLYTIC PEPTIDOGLYCAN TRANSGLYCOSYLASE RLPA"/>
    <property type="match status" value="1"/>
</dbReference>
<proteinExistence type="inferred from homology"/>
<evidence type="ECO:0000256" key="4">
    <source>
        <dbReference type="RuleBase" id="RU003495"/>
    </source>
</evidence>
<gene>
    <name evidence="3" type="primary">rlpA</name>
    <name evidence="6" type="ORF">V4C55_18895</name>
</gene>
<comment type="subcellular location">
    <subcellularLocation>
        <location evidence="3">Cell membrane</location>
        <topology evidence="3">Lipid-anchor</topology>
    </subcellularLocation>
</comment>
<dbReference type="Proteomes" id="UP001494588">
    <property type="component" value="Unassembled WGS sequence"/>
</dbReference>
<evidence type="ECO:0000259" key="5">
    <source>
        <dbReference type="Pfam" id="PF03330"/>
    </source>
</evidence>
<keyword evidence="1 3" id="KW-0456">Lyase</keyword>
<comment type="caution">
    <text evidence="6">The sequence shown here is derived from an EMBL/GenBank/DDBJ whole genome shotgun (WGS) entry which is preliminary data.</text>
</comment>
<comment type="function">
    <text evidence="3">Lytic transglycosylase with a strong preference for naked glycan strands that lack stem peptides.</text>
</comment>
<comment type="similarity">
    <text evidence="3 4">Belongs to the RlpA family.</text>
</comment>
<evidence type="ECO:0000313" key="7">
    <source>
        <dbReference type="Proteomes" id="UP001494588"/>
    </source>
</evidence>
<name>A0ABU9QEE8_9BURK</name>
<keyword evidence="3" id="KW-0449">Lipoprotein</keyword>
<keyword evidence="2 3" id="KW-0961">Cell wall biogenesis/degradation</keyword>
<dbReference type="CDD" id="cd22268">
    <property type="entry name" value="DPBB_RlpA-like"/>
    <property type="match status" value="1"/>
</dbReference>
<sequence length="187" mass="19789">MKPASLAGSSSIVSSLRIVGILGIFGLFAGCAQIPPEHQASNVIGPVTTQTTLAVTDSVSDNTSLPSEAIASRPINGALQTGYASWYARKFQGRRTASGEHYDSRLLTAAHRTLPLGSYVRVTSLTTEKSIVVRINDRGPFVKGRIIDLSYAAASALGLPRMASMQVQIQSIEKPANKRVTSDGSES</sequence>
<dbReference type="SUPFAM" id="SSF50685">
    <property type="entry name" value="Barwin-like endoglucanases"/>
    <property type="match status" value="1"/>
</dbReference>
<evidence type="ECO:0000256" key="3">
    <source>
        <dbReference type="HAMAP-Rule" id="MF_02071"/>
    </source>
</evidence>
<evidence type="ECO:0000256" key="1">
    <source>
        <dbReference type="ARBA" id="ARBA00023239"/>
    </source>
</evidence>